<dbReference type="PANTHER" id="PTHR31970">
    <property type="match status" value="1"/>
</dbReference>
<dbReference type="InterPro" id="IPR031563">
    <property type="entry name" value="MOT1/MOT2"/>
</dbReference>
<accession>A0A9R1RDJ5</accession>
<reference evidence="3 4" key="1">
    <citation type="submission" date="2017-09" db="EMBL/GenBank/DDBJ databases">
        <authorList>
            <consortium name="International Durum Wheat Genome Sequencing Consortium (IDWGSC)"/>
            <person name="Milanesi L."/>
        </authorList>
    </citation>
    <scope>NUCLEOTIDE SEQUENCE [LARGE SCALE GENOMIC DNA]</scope>
    <source>
        <strain evidence="4">cv. Svevo</strain>
    </source>
</reference>
<keyword evidence="2" id="KW-0472">Membrane</keyword>
<dbReference type="Proteomes" id="UP000324705">
    <property type="component" value="Chromosome 2A"/>
</dbReference>
<feature type="transmembrane region" description="Helical" evidence="2">
    <location>
        <begin position="243"/>
        <end position="261"/>
    </location>
</feature>
<feature type="transmembrane region" description="Helical" evidence="2">
    <location>
        <begin position="455"/>
        <end position="485"/>
    </location>
</feature>
<evidence type="ECO:0008006" key="5">
    <source>
        <dbReference type="Google" id="ProtNLM"/>
    </source>
</evidence>
<keyword evidence="4" id="KW-1185">Reference proteome</keyword>
<keyword evidence="2" id="KW-0812">Transmembrane</keyword>
<evidence type="ECO:0000313" key="4">
    <source>
        <dbReference type="Proteomes" id="UP000324705"/>
    </source>
</evidence>
<dbReference type="GO" id="GO:0015098">
    <property type="term" value="F:molybdate ion transmembrane transporter activity"/>
    <property type="evidence" value="ECO:0007669"/>
    <property type="project" value="InterPro"/>
</dbReference>
<name>A0A9R1RDJ5_TRITD</name>
<dbReference type="PANTHER" id="PTHR31970:SF0">
    <property type="entry name" value="MOLYBDATE TRANSPORTER 1"/>
    <property type="match status" value="1"/>
</dbReference>
<proteinExistence type="predicted"/>
<feature type="transmembrane region" description="Helical" evidence="2">
    <location>
        <begin position="72"/>
        <end position="92"/>
    </location>
</feature>
<feature type="transmembrane region" description="Helical" evidence="2">
    <location>
        <begin position="112"/>
        <end position="133"/>
    </location>
</feature>
<dbReference type="Pfam" id="PF16983">
    <property type="entry name" value="MFS_MOT1"/>
    <property type="match status" value="2"/>
</dbReference>
<evidence type="ECO:0000256" key="1">
    <source>
        <dbReference type="SAM" id="MobiDB-lite"/>
    </source>
</evidence>
<protein>
    <recommendedName>
        <fullName evidence="5">Molybdate transporter 1</fullName>
    </recommendedName>
</protein>
<gene>
    <name evidence="3" type="ORF">TRITD_2Av1G270180</name>
</gene>
<feature type="transmembrane region" description="Helical" evidence="2">
    <location>
        <begin position="366"/>
        <end position="384"/>
    </location>
</feature>
<dbReference type="EMBL" id="LT934113">
    <property type="protein sequence ID" value="VAH37436.1"/>
    <property type="molecule type" value="Genomic_DNA"/>
</dbReference>
<dbReference type="OMA" id="ALKKTHY"/>
<feature type="transmembrane region" description="Helical" evidence="2">
    <location>
        <begin position="424"/>
        <end position="449"/>
    </location>
</feature>
<dbReference type="Gramene" id="TRITD2Av1G270180.2">
    <property type="protein sequence ID" value="TRITD2Av1G270180.2"/>
    <property type="gene ID" value="TRITD2Av1G270180"/>
</dbReference>
<feature type="transmembrane region" description="Helical" evidence="2">
    <location>
        <begin position="390"/>
        <end position="412"/>
    </location>
</feature>
<evidence type="ECO:0000313" key="3">
    <source>
        <dbReference type="EMBL" id="VAH37436.1"/>
    </source>
</evidence>
<evidence type="ECO:0000256" key="2">
    <source>
        <dbReference type="SAM" id="Phobius"/>
    </source>
</evidence>
<feature type="transmembrane region" description="Helical" evidence="2">
    <location>
        <begin position="185"/>
        <end position="204"/>
    </location>
</feature>
<feature type="region of interest" description="Disordered" evidence="1">
    <location>
        <begin position="1"/>
        <end position="20"/>
    </location>
</feature>
<sequence length="489" mass="51650">MATTVNPADPEALEGGDGDRKPIRGAAMSLLVRARDNMAFRSVWSELNGAMGDLGTYIPIVLSLALSRGLDLGTTLVFTGVYNAVTGLLYGVPMPVQPMKTIAAVALSDASFGVPEMMAAGILTSAFVFVLGVTRLMKLVYWFVPLPVVRGIQLAQGLNFAMAAVKYIRYEQDLAKSKSLGRRPWAGLDGLALAIAAIFFVVLVNGAGDDHSTAVQEEEVGRDREEDSSSSLWRSWRRRLRSATIPSAVILFVLGVVLAIIRHPAAVRELRAGPSRMRVVRIPREAWKQGLIKGAIPQIPLSVLNSVVAVCKLTRDLFPEKKEASATSVSVTMGAMNLVGCWFGAMPCCHGAGGLAGQYKFGGRSGACVAALGGLKLALGLALGGSVLRVLAAFPVGLLGVLLLFAGVELAIAARDMSSKAEAFVMLVCTAVSLVGSSAALGFLCGMVAHGLLLLRRFVLCCGWTGCLLVIAARIVLGFSCLFFLHSPF</sequence>
<dbReference type="AlphaFoldDB" id="A0A9R1RDJ5"/>
<organism evidence="3 4">
    <name type="scientific">Triticum turgidum subsp. durum</name>
    <name type="common">Durum wheat</name>
    <name type="synonym">Triticum durum</name>
    <dbReference type="NCBI Taxonomy" id="4567"/>
    <lineage>
        <taxon>Eukaryota</taxon>
        <taxon>Viridiplantae</taxon>
        <taxon>Streptophyta</taxon>
        <taxon>Embryophyta</taxon>
        <taxon>Tracheophyta</taxon>
        <taxon>Spermatophyta</taxon>
        <taxon>Magnoliopsida</taxon>
        <taxon>Liliopsida</taxon>
        <taxon>Poales</taxon>
        <taxon>Poaceae</taxon>
        <taxon>BOP clade</taxon>
        <taxon>Pooideae</taxon>
        <taxon>Triticodae</taxon>
        <taxon>Triticeae</taxon>
        <taxon>Triticinae</taxon>
        <taxon>Triticum</taxon>
    </lineage>
</organism>
<keyword evidence="2" id="KW-1133">Transmembrane helix</keyword>